<dbReference type="EMBL" id="JAGGKI010000035">
    <property type="protein sequence ID" value="MBP1896964.1"/>
    <property type="molecule type" value="Genomic_DNA"/>
</dbReference>
<proteinExistence type="predicted"/>
<sequence length="34" mass="4115">MRSTRPFSGLPRPSCARYRFTRPFLLFCQESRHL</sequence>
<reference evidence="1 2" key="1">
    <citation type="submission" date="2021-03" db="EMBL/GenBank/DDBJ databases">
        <title>Genomic Encyclopedia of Type Strains, Phase IV (KMG-IV): sequencing the most valuable type-strain genomes for metagenomic binning, comparative biology and taxonomic classification.</title>
        <authorList>
            <person name="Goeker M."/>
        </authorList>
    </citation>
    <scope>NUCLEOTIDE SEQUENCE [LARGE SCALE GENOMIC DNA]</scope>
    <source>
        <strain evidence="1 2">DSM 15596</strain>
    </source>
</reference>
<gene>
    <name evidence="1" type="ORF">J2Z18_006109</name>
</gene>
<protein>
    <submittedName>
        <fullName evidence="1">Uncharacterized protein</fullName>
    </submittedName>
</protein>
<comment type="caution">
    <text evidence="1">The sequence shown here is derived from an EMBL/GenBank/DDBJ whole genome shotgun (WGS) entry which is preliminary data.</text>
</comment>
<evidence type="ECO:0000313" key="1">
    <source>
        <dbReference type="EMBL" id="MBP1896964.1"/>
    </source>
</evidence>
<organism evidence="1 2">
    <name type="scientific">Paenibacillus lactis</name>
    <dbReference type="NCBI Taxonomy" id="228574"/>
    <lineage>
        <taxon>Bacteria</taxon>
        <taxon>Bacillati</taxon>
        <taxon>Bacillota</taxon>
        <taxon>Bacilli</taxon>
        <taxon>Bacillales</taxon>
        <taxon>Paenibacillaceae</taxon>
        <taxon>Paenibacillus</taxon>
    </lineage>
</organism>
<dbReference type="Proteomes" id="UP000706926">
    <property type="component" value="Unassembled WGS sequence"/>
</dbReference>
<name>A0ABS4FL38_9BACL</name>
<evidence type="ECO:0000313" key="2">
    <source>
        <dbReference type="Proteomes" id="UP000706926"/>
    </source>
</evidence>
<accession>A0ABS4FL38</accession>
<keyword evidence="2" id="KW-1185">Reference proteome</keyword>